<organism evidence="1 2">
    <name type="scientific">Rhododendron molle</name>
    <name type="common">Chinese azalea</name>
    <name type="synonym">Azalea mollis</name>
    <dbReference type="NCBI Taxonomy" id="49168"/>
    <lineage>
        <taxon>Eukaryota</taxon>
        <taxon>Viridiplantae</taxon>
        <taxon>Streptophyta</taxon>
        <taxon>Embryophyta</taxon>
        <taxon>Tracheophyta</taxon>
        <taxon>Spermatophyta</taxon>
        <taxon>Magnoliopsida</taxon>
        <taxon>eudicotyledons</taxon>
        <taxon>Gunneridae</taxon>
        <taxon>Pentapetalae</taxon>
        <taxon>asterids</taxon>
        <taxon>Ericales</taxon>
        <taxon>Ericaceae</taxon>
        <taxon>Ericoideae</taxon>
        <taxon>Rhodoreae</taxon>
        <taxon>Rhododendron</taxon>
    </lineage>
</organism>
<proteinExistence type="predicted"/>
<comment type="caution">
    <text evidence="1">The sequence shown here is derived from an EMBL/GenBank/DDBJ whole genome shotgun (WGS) entry which is preliminary data.</text>
</comment>
<evidence type="ECO:0000313" key="1">
    <source>
        <dbReference type="EMBL" id="KAI8547122.1"/>
    </source>
</evidence>
<keyword evidence="2" id="KW-1185">Reference proteome</keyword>
<dbReference type="Proteomes" id="UP001062846">
    <property type="component" value="Chromosome 7"/>
</dbReference>
<accession>A0ACC0N349</accession>
<evidence type="ECO:0000313" key="2">
    <source>
        <dbReference type="Proteomes" id="UP001062846"/>
    </source>
</evidence>
<dbReference type="EMBL" id="CM046394">
    <property type="protein sequence ID" value="KAI8547122.1"/>
    <property type="molecule type" value="Genomic_DNA"/>
</dbReference>
<reference evidence="1" key="1">
    <citation type="submission" date="2022-02" db="EMBL/GenBank/DDBJ databases">
        <title>Plant Genome Project.</title>
        <authorList>
            <person name="Zhang R.-G."/>
        </authorList>
    </citation>
    <scope>NUCLEOTIDE SEQUENCE</scope>
    <source>
        <strain evidence="1">AT1</strain>
    </source>
</reference>
<gene>
    <name evidence="1" type="ORF">RHMOL_Rhmol07G0170300</name>
</gene>
<protein>
    <submittedName>
        <fullName evidence="1">Uncharacterized protein</fullName>
    </submittedName>
</protein>
<sequence length="67" mass="6599">MAVPRTTASLTALVAVATTVFSLLGTSLAVDAPAPAPSSPAAAMSPSLAFSCLVTFVAFLFGSALKI</sequence>
<name>A0ACC0N349_RHOML</name>